<dbReference type="Pfam" id="PF23282">
    <property type="entry name" value="WHD_ROQ1"/>
    <property type="match status" value="1"/>
</dbReference>
<evidence type="ECO:0000259" key="8">
    <source>
        <dbReference type="PROSITE" id="PS50104"/>
    </source>
</evidence>
<dbReference type="PROSITE" id="PS50104">
    <property type="entry name" value="TIR"/>
    <property type="match status" value="1"/>
</dbReference>
<dbReference type="OrthoDB" id="1034734at2759"/>
<dbReference type="GO" id="GO:0007165">
    <property type="term" value="P:signal transduction"/>
    <property type="evidence" value="ECO:0007669"/>
    <property type="project" value="InterPro"/>
</dbReference>
<dbReference type="GO" id="GO:0061809">
    <property type="term" value="F:NAD+ nucleosidase activity, cyclic ADP-ribose generating"/>
    <property type="evidence" value="ECO:0007669"/>
    <property type="project" value="UniProtKB-EC"/>
</dbReference>
<accession>A0A565C7C3</accession>
<evidence type="ECO:0000313" key="10">
    <source>
        <dbReference type="Proteomes" id="UP000489600"/>
    </source>
</evidence>
<dbReference type="InterPro" id="IPR003593">
    <property type="entry name" value="AAA+_ATPase"/>
</dbReference>
<evidence type="ECO:0000256" key="5">
    <source>
        <dbReference type="ARBA" id="ARBA00022821"/>
    </source>
</evidence>
<dbReference type="InterPro" id="IPR058192">
    <property type="entry name" value="WHD_ROQ1-like"/>
</dbReference>
<name>A0A565C7C3_9BRAS</name>
<dbReference type="InterPro" id="IPR044974">
    <property type="entry name" value="Disease_R_plants"/>
</dbReference>
<proteinExistence type="predicted"/>
<evidence type="ECO:0000256" key="7">
    <source>
        <dbReference type="ARBA" id="ARBA00047304"/>
    </source>
</evidence>
<dbReference type="InterPro" id="IPR042197">
    <property type="entry name" value="Apaf_helical"/>
</dbReference>
<sequence length="1055" mass="120936">MASSSTRTQIMKYHVFPSFHGPDVRRKFLSHLYYHFASKGITTFKDQEIKRGRTIGPELKQAIRESRISIVVLSKNYASSSWCLDELVEILKCKEAWGQIVMTIFYDVDPSNVRKQIGDFGRAFEKTCERKTEEEKLRWSKALTDVANIAGEHSLNWDEEAAMVERIARVVSNRLNGTTSRDFEDMVGLQAHVTKVNTLLCLEYDEVKMIGIWGPAGIGKTTIARALFNQLSTDFQFKCFMGNLKGNYKSIGVDDYDSKFYLQNQLLSKILNQNDVRIHHLGAVKEWLQDKRVLIVIDDVDDLEQLEALAKEPSWFGSGSRVIVTSKDKKIMKAPWASIYYHVDYPSGKEALEILCMSAFKQRSPWKGFEEVAVKVAKLCGNLPLCLSVVGSSLRGESKHEWKLQLNRLGTNLDRKIEDVLKVAYEKLSKKEQVLFLHIACFFNTAHINKVTTLLADSNLDVRNGLKILADKYLVHITVGCMVMHPLVQQLGRHIVLEQSDEPEKRQFLIEAKEICDVLANETGTGSVIGISFDMSKINEFSISGRAFEGMRNLRFLRIYRKPFSKEVTLRIQEDMKYLPRLRLLLWESFPRKRLPSTFRLECLIALIMPNSKLEKLWRGIEPLASLRKVDLSFSDKLKEIPNLSNATNLEILTLQYCTSLVELPSSISNLHKLKTLMMLGCKRLKVVPTNINLASLEKVNMYQCSQLRMFPDISRNIKYLYLGNTKIKEVPPSIVENWLHLEEFFMDGRRLKKLTSVPPNVTLLDLSYTEIERIPDCVIELSGLRTLRVQYCRKLVSLPDLSRSLEYLYANNCGSLERVCSFHDPVKLLMFHNCLKLDEEARREIIQQRVERFVLLPGKKVPAEFTHKAEKNSITIPLPAVGEETFSMSLRYKACLVLSPVEEGNPNFEITCRLISRGLITRGGVLVNKFRHRVVIHSQAKIQTEHLFIYYDDLFQENTCLDVIASKILLEFSCGGNYNIVECGVQILMKEAESRCSSKVDYFETIGNSNHSTAREGDYGAEAVKFSQDENNKSRWGWLRKFGLWKKKRTEVAL</sequence>
<keyword evidence="5" id="KW-0611">Plant defense</keyword>
<dbReference type="SUPFAM" id="SSF46785">
    <property type="entry name" value="Winged helix' DNA-binding domain"/>
    <property type="match status" value="1"/>
</dbReference>
<dbReference type="Pfam" id="PF00931">
    <property type="entry name" value="NB-ARC"/>
    <property type="match status" value="1"/>
</dbReference>
<dbReference type="SUPFAM" id="SSF52200">
    <property type="entry name" value="Toll/Interleukin receptor TIR domain"/>
    <property type="match status" value="1"/>
</dbReference>
<dbReference type="Pfam" id="PF01582">
    <property type="entry name" value="TIR"/>
    <property type="match status" value="1"/>
</dbReference>
<dbReference type="AlphaFoldDB" id="A0A565C7C3"/>
<dbReference type="InterPro" id="IPR032675">
    <property type="entry name" value="LRR_dom_sf"/>
</dbReference>
<keyword evidence="10" id="KW-1185">Reference proteome</keyword>
<organism evidence="9 10">
    <name type="scientific">Arabis nemorensis</name>
    <dbReference type="NCBI Taxonomy" id="586526"/>
    <lineage>
        <taxon>Eukaryota</taxon>
        <taxon>Viridiplantae</taxon>
        <taxon>Streptophyta</taxon>
        <taxon>Embryophyta</taxon>
        <taxon>Tracheophyta</taxon>
        <taxon>Spermatophyta</taxon>
        <taxon>Magnoliopsida</taxon>
        <taxon>eudicotyledons</taxon>
        <taxon>Gunneridae</taxon>
        <taxon>Pentapetalae</taxon>
        <taxon>rosids</taxon>
        <taxon>malvids</taxon>
        <taxon>Brassicales</taxon>
        <taxon>Brassicaceae</taxon>
        <taxon>Arabideae</taxon>
        <taxon>Arabis</taxon>
    </lineage>
</organism>
<comment type="catalytic activity">
    <reaction evidence="7">
        <text>NAD(+) + H2O = ADP-D-ribose + nicotinamide + H(+)</text>
        <dbReference type="Rhea" id="RHEA:16301"/>
        <dbReference type="ChEBI" id="CHEBI:15377"/>
        <dbReference type="ChEBI" id="CHEBI:15378"/>
        <dbReference type="ChEBI" id="CHEBI:17154"/>
        <dbReference type="ChEBI" id="CHEBI:57540"/>
        <dbReference type="ChEBI" id="CHEBI:57967"/>
        <dbReference type="EC" id="3.2.2.6"/>
    </reaction>
    <physiologicalReaction direction="left-to-right" evidence="7">
        <dbReference type="Rhea" id="RHEA:16302"/>
    </physiologicalReaction>
</comment>
<dbReference type="PANTHER" id="PTHR11017">
    <property type="entry name" value="LEUCINE-RICH REPEAT-CONTAINING PROTEIN"/>
    <property type="match status" value="1"/>
</dbReference>
<dbReference type="SMART" id="SM00255">
    <property type="entry name" value="TIR"/>
    <property type="match status" value="1"/>
</dbReference>
<evidence type="ECO:0000256" key="2">
    <source>
        <dbReference type="ARBA" id="ARBA00022614"/>
    </source>
</evidence>
<comment type="caution">
    <text evidence="9">The sequence shown here is derived from an EMBL/GenBank/DDBJ whole genome shotgun (WGS) entry which is preliminary data.</text>
</comment>
<dbReference type="SUPFAM" id="SSF52540">
    <property type="entry name" value="P-loop containing nucleoside triphosphate hydrolases"/>
    <property type="match status" value="1"/>
</dbReference>
<dbReference type="GO" id="GO:0006952">
    <property type="term" value="P:defense response"/>
    <property type="evidence" value="ECO:0007669"/>
    <property type="project" value="UniProtKB-KW"/>
</dbReference>
<evidence type="ECO:0000256" key="3">
    <source>
        <dbReference type="ARBA" id="ARBA00022737"/>
    </source>
</evidence>
<dbReference type="FunFam" id="1.10.8.430:FF:000002">
    <property type="entry name" value="Disease resistance protein (TIR-NBS-LRR class)"/>
    <property type="match status" value="1"/>
</dbReference>
<dbReference type="PRINTS" id="PR00364">
    <property type="entry name" value="DISEASERSIST"/>
</dbReference>
<evidence type="ECO:0000256" key="6">
    <source>
        <dbReference type="ARBA" id="ARBA00023027"/>
    </source>
</evidence>
<dbReference type="GO" id="GO:0043531">
    <property type="term" value="F:ADP binding"/>
    <property type="evidence" value="ECO:0007669"/>
    <property type="project" value="InterPro"/>
</dbReference>
<evidence type="ECO:0000256" key="4">
    <source>
        <dbReference type="ARBA" id="ARBA00022801"/>
    </source>
</evidence>
<dbReference type="Gene3D" id="3.80.10.10">
    <property type="entry name" value="Ribonuclease Inhibitor"/>
    <property type="match status" value="2"/>
</dbReference>
<evidence type="ECO:0000313" key="9">
    <source>
        <dbReference type="EMBL" id="VVB09512.1"/>
    </source>
</evidence>
<dbReference type="Gene3D" id="1.10.8.430">
    <property type="entry name" value="Helical domain of apoptotic protease-activating factors"/>
    <property type="match status" value="1"/>
</dbReference>
<dbReference type="Proteomes" id="UP000489600">
    <property type="component" value="Unassembled WGS sequence"/>
</dbReference>
<dbReference type="EC" id="3.2.2.6" evidence="1"/>
<keyword evidence="3" id="KW-0677">Repeat</keyword>
<dbReference type="Gene3D" id="3.40.50.300">
    <property type="entry name" value="P-loop containing nucleotide triphosphate hydrolases"/>
    <property type="match status" value="1"/>
</dbReference>
<dbReference type="Pfam" id="PF07725">
    <property type="entry name" value="LRR_3"/>
    <property type="match status" value="1"/>
</dbReference>
<keyword evidence="6" id="KW-0520">NAD</keyword>
<keyword evidence="2" id="KW-0433">Leucine-rich repeat</keyword>
<reference evidence="9" key="1">
    <citation type="submission" date="2019-07" db="EMBL/GenBank/DDBJ databases">
        <authorList>
            <person name="Dittberner H."/>
        </authorList>
    </citation>
    <scope>NUCLEOTIDE SEQUENCE [LARGE SCALE GENOMIC DNA]</scope>
</reference>
<dbReference type="EMBL" id="CABITT030000006">
    <property type="protein sequence ID" value="VVB09512.1"/>
    <property type="molecule type" value="Genomic_DNA"/>
</dbReference>
<dbReference type="PANTHER" id="PTHR11017:SF291">
    <property type="entry name" value="ADP-RIBOSYL CYCLASE_CYCLIC ADP-RIBOSE HYDROLASE-RELATED"/>
    <property type="match status" value="1"/>
</dbReference>
<dbReference type="FunFam" id="3.80.10.10:FF:000386">
    <property type="entry name" value="Disease resistance protein RPS4"/>
    <property type="match status" value="1"/>
</dbReference>
<dbReference type="InterPro" id="IPR036390">
    <property type="entry name" value="WH_DNA-bd_sf"/>
</dbReference>
<dbReference type="Gene3D" id="3.40.50.10140">
    <property type="entry name" value="Toll/interleukin-1 receptor homology (TIR) domain"/>
    <property type="match status" value="1"/>
</dbReference>
<dbReference type="InterPro" id="IPR035897">
    <property type="entry name" value="Toll_tir_struct_dom_sf"/>
</dbReference>
<evidence type="ECO:0000256" key="1">
    <source>
        <dbReference type="ARBA" id="ARBA00011982"/>
    </source>
</evidence>
<dbReference type="SMART" id="SM00382">
    <property type="entry name" value="AAA"/>
    <property type="match status" value="1"/>
</dbReference>
<dbReference type="InterPro" id="IPR011713">
    <property type="entry name" value="Leu-rich_rpt_3"/>
</dbReference>
<dbReference type="FunFam" id="3.40.50.10140:FF:000007">
    <property type="entry name" value="Disease resistance protein (TIR-NBS-LRR class)"/>
    <property type="match status" value="1"/>
</dbReference>
<dbReference type="InterPro" id="IPR027417">
    <property type="entry name" value="P-loop_NTPase"/>
</dbReference>
<feature type="domain" description="TIR" evidence="8">
    <location>
        <begin position="11"/>
        <end position="175"/>
    </location>
</feature>
<keyword evidence="4" id="KW-0378">Hydrolase</keyword>
<gene>
    <name evidence="9" type="ORF">ANE_LOCUS19956</name>
</gene>
<dbReference type="InterPro" id="IPR002182">
    <property type="entry name" value="NB-ARC"/>
</dbReference>
<dbReference type="SUPFAM" id="SSF52058">
    <property type="entry name" value="L domain-like"/>
    <property type="match status" value="1"/>
</dbReference>
<dbReference type="InterPro" id="IPR000157">
    <property type="entry name" value="TIR_dom"/>
</dbReference>
<protein>
    <recommendedName>
        <fullName evidence="1">ADP-ribosyl cyclase/cyclic ADP-ribose hydrolase</fullName>
        <ecNumber evidence="1">3.2.2.6</ecNumber>
    </recommendedName>
</protein>
<dbReference type="FunFam" id="3.40.50.300:FF:001002">
    <property type="entry name" value="Disease resistance protein (TIR-NBS-LRR class)"/>
    <property type="match status" value="1"/>
</dbReference>